<dbReference type="Gene3D" id="2.10.109.10">
    <property type="entry name" value="Umud Fragment, subunit A"/>
    <property type="match status" value="1"/>
</dbReference>
<keyword evidence="4" id="KW-0238">DNA-binding</keyword>
<sequence>MKMDLKTRIQRRLDATRKTARGASLEAGLSDAFIRNILTDKSENPRSDTLARLAPVLRTTEAWLLRGEGPEENGKSSVIDSFDPDHHDDHPHDDHMSIGSETGVRGIPEGTSPQVDIVGGMGGGGLSVINDGVPGKHGMTFAAESIRDYWRLPPMMLVTLGLAAQDVAIVPVQGDSMHPTLNEGDVVFIDTRHRTPSPAGIYAIIDEIGGLVIKRLEVLSPPGSEEVRVKVISDNPRHGPKEWNIDDLRVVGRVLRKFSTVS</sequence>
<dbReference type="SUPFAM" id="SSF47413">
    <property type="entry name" value="lambda repressor-like DNA-binding domains"/>
    <property type="match status" value="1"/>
</dbReference>
<dbReference type="GO" id="GO:0006508">
    <property type="term" value="P:proteolysis"/>
    <property type="evidence" value="ECO:0007669"/>
    <property type="project" value="UniProtKB-KW"/>
</dbReference>
<evidence type="ECO:0000313" key="8">
    <source>
        <dbReference type="EMBL" id="GHC79575.1"/>
    </source>
</evidence>
<dbReference type="Proteomes" id="UP000641137">
    <property type="component" value="Unassembled WGS sequence"/>
</dbReference>
<dbReference type="AlphaFoldDB" id="A0A8J3GJQ1"/>
<evidence type="ECO:0000256" key="2">
    <source>
        <dbReference type="ARBA" id="ARBA00022801"/>
    </source>
</evidence>
<dbReference type="Pfam" id="PF00717">
    <property type="entry name" value="Peptidase_S24"/>
    <property type="match status" value="1"/>
</dbReference>
<evidence type="ECO:0000313" key="9">
    <source>
        <dbReference type="Proteomes" id="UP000641137"/>
    </source>
</evidence>
<dbReference type="InterPro" id="IPR039418">
    <property type="entry name" value="LexA-like"/>
</dbReference>
<keyword evidence="9" id="KW-1185">Reference proteome</keyword>
<reference evidence="8" key="1">
    <citation type="journal article" date="2014" name="Int. J. Syst. Evol. Microbiol.">
        <title>Complete genome sequence of Corynebacterium casei LMG S-19264T (=DSM 44701T), isolated from a smear-ripened cheese.</title>
        <authorList>
            <consortium name="US DOE Joint Genome Institute (JGI-PGF)"/>
            <person name="Walter F."/>
            <person name="Albersmeier A."/>
            <person name="Kalinowski J."/>
            <person name="Ruckert C."/>
        </authorList>
    </citation>
    <scope>NUCLEOTIDE SEQUENCE</scope>
    <source>
        <strain evidence="8">KCTC 42097</strain>
    </source>
</reference>
<dbReference type="PROSITE" id="PS50943">
    <property type="entry name" value="HTH_CROC1"/>
    <property type="match status" value="1"/>
</dbReference>
<dbReference type="EMBL" id="BMZO01000011">
    <property type="protein sequence ID" value="GHC79575.1"/>
    <property type="molecule type" value="Genomic_DNA"/>
</dbReference>
<feature type="domain" description="HTH cro/C1-type" evidence="7">
    <location>
        <begin position="26"/>
        <end position="64"/>
    </location>
</feature>
<protein>
    <recommendedName>
        <fullName evidence="7">HTH cro/C1-type domain-containing protein</fullName>
    </recommendedName>
</protein>
<keyword evidence="3" id="KW-0805">Transcription regulation</keyword>
<dbReference type="InterPro" id="IPR015927">
    <property type="entry name" value="Peptidase_S24_S26A/B/C"/>
</dbReference>
<name>A0A8J3GJQ1_9HYPH</name>
<feature type="region of interest" description="Disordered" evidence="6">
    <location>
        <begin position="65"/>
        <end position="109"/>
    </location>
</feature>
<evidence type="ECO:0000256" key="4">
    <source>
        <dbReference type="ARBA" id="ARBA00023125"/>
    </source>
</evidence>
<dbReference type="PANTHER" id="PTHR40661">
    <property type="match status" value="1"/>
</dbReference>
<organism evidence="8 9">
    <name type="scientific">Limoniibacter endophyticus</name>
    <dbReference type="NCBI Taxonomy" id="1565040"/>
    <lineage>
        <taxon>Bacteria</taxon>
        <taxon>Pseudomonadati</taxon>
        <taxon>Pseudomonadota</taxon>
        <taxon>Alphaproteobacteria</taxon>
        <taxon>Hyphomicrobiales</taxon>
        <taxon>Bartonellaceae</taxon>
        <taxon>Limoniibacter</taxon>
    </lineage>
</organism>
<dbReference type="GO" id="GO:0004252">
    <property type="term" value="F:serine-type endopeptidase activity"/>
    <property type="evidence" value="ECO:0007669"/>
    <property type="project" value="InterPro"/>
</dbReference>
<comment type="caution">
    <text evidence="8">The sequence shown here is derived from an EMBL/GenBank/DDBJ whole genome shotgun (WGS) entry which is preliminary data.</text>
</comment>
<evidence type="ECO:0000256" key="6">
    <source>
        <dbReference type="SAM" id="MobiDB-lite"/>
    </source>
</evidence>
<proteinExistence type="predicted"/>
<dbReference type="Gene3D" id="1.10.260.40">
    <property type="entry name" value="lambda repressor-like DNA-binding domains"/>
    <property type="match status" value="1"/>
</dbReference>
<dbReference type="InterPro" id="IPR019756">
    <property type="entry name" value="Pept_S26A_signal_pept_1_Ser-AS"/>
</dbReference>
<dbReference type="InterPro" id="IPR036286">
    <property type="entry name" value="LexA/Signal_pep-like_sf"/>
</dbReference>
<accession>A0A8J3GJQ1</accession>
<dbReference type="CDD" id="cd06529">
    <property type="entry name" value="S24_LexA-like"/>
    <property type="match status" value="1"/>
</dbReference>
<evidence type="ECO:0000256" key="1">
    <source>
        <dbReference type="ARBA" id="ARBA00022670"/>
    </source>
</evidence>
<dbReference type="GO" id="GO:0016020">
    <property type="term" value="C:membrane"/>
    <property type="evidence" value="ECO:0007669"/>
    <property type="project" value="InterPro"/>
</dbReference>
<evidence type="ECO:0000259" key="7">
    <source>
        <dbReference type="PROSITE" id="PS50943"/>
    </source>
</evidence>
<dbReference type="PANTHER" id="PTHR40661:SF1">
    <property type="entry name" value="HTH CRO_C1-TYPE DOMAIN-CONTAINING PROTEIN"/>
    <property type="match status" value="1"/>
</dbReference>
<keyword evidence="1" id="KW-0645">Protease</keyword>
<dbReference type="InterPro" id="IPR001387">
    <property type="entry name" value="Cro/C1-type_HTH"/>
</dbReference>
<evidence type="ECO:0000256" key="3">
    <source>
        <dbReference type="ARBA" id="ARBA00023015"/>
    </source>
</evidence>
<feature type="compositionally biased region" description="Basic and acidic residues" evidence="6">
    <location>
        <begin position="83"/>
        <end position="96"/>
    </location>
</feature>
<dbReference type="SUPFAM" id="SSF51306">
    <property type="entry name" value="LexA/Signal peptidase"/>
    <property type="match status" value="1"/>
</dbReference>
<dbReference type="GO" id="GO:0003677">
    <property type="term" value="F:DNA binding"/>
    <property type="evidence" value="ECO:0007669"/>
    <property type="project" value="UniProtKB-KW"/>
</dbReference>
<dbReference type="PROSITE" id="PS00501">
    <property type="entry name" value="SPASE_I_1"/>
    <property type="match status" value="1"/>
</dbReference>
<dbReference type="InterPro" id="IPR010982">
    <property type="entry name" value="Lambda_DNA-bd_dom_sf"/>
</dbReference>
<reference evidence="8" key="2">
    <citation type="submission" date="2020-09" db="EMBL/GenBank/DDBJ databases">
        <authorList>
            <person name="Sun Q."/>
            <person name="Kim S."/>
        </authorList>
    </citation>
    <scope>NUCLEOTIDE SEQUENCE</scope>
    <source>
        <strain evidence="8">KCTC 42097</strain>
    </source>
</reference>
<keyword evidence="5" id="KW-0804">Transcription</keyword>
<evidence type="ECO:0000256" key="5">
    <source>
        <dbReference type="ARBA" id="ARBA00023163"/>
    </source>
</evidence>
<keyword evidence="2" id="KW-0378">Hydrolase</keyword>
<gene>
    <name evidence="8" type="ORF">GCM10010136_32250</name>
</gene>
<dbReference type="RefSeq" id="WP_189492552.1">
    <property type="nucleotide sequence ID" value="NZ_BMZO01000011.1"/>
</dbReference>